<dbReference type="Proteomes" id="UP000256970">
    <property type="component" value="Unassembled WGS sequence"/>
</dbReference>
<dbReference type="Gene3D" id="3.30.40.10">
    <property type="entry name" value="Zinc/RING finger domain, C3HC4 (zinc finger)"/>
    <property type="match status" value="1"/>
</dbReference>
<dbReference type="InterPro" id="IPR001841">
    <property type="entry name" value="Znf_RING"/>
</dbReference>
<gene>
    <name evidence="7" type="ORF">BQ4739_LOCUS8343</name>
</gene>
<dbReference type="SMART" id="SM00184">
    <property type="entry name" value="RING"/>
    <property type="match status" value="1"/>
</dbReference>
<organism evidence="7 8">
    <name type="scientific">Tetradesmus obliquus</name>
    <name type="common">Green alga</name>
    <name type="synonym">Acutodesmus obliquus</name>
    <dbReference type="NCBI Taxonomy" id="3088"/>
    <lineage>
        <taxon>Eukaryota</taxon>
        <taxon>Viridiplantae</taxon>
        <taxon>Chlorophyta</taxon>
        <taxon>core chlorophytes</taxon>
        <taxon>Chlorophyceae</taxon>
        <taxon>CS clade</taxon>
        <taxon>Sphaeropleales</taxon>
        <taxon>Scenedesmaceae</taxon>
        <taxon>Tetradesmus</taxon>
    </lineage>
</organism>
<evidence type="ECO:0000256" key="2">
    <source>
        <dbReference type="ARBA" id="ARBA00022771"/>
    </source>
</evidence>
<evidence type="ECO:0000313" key="8">
    <source>
        <dbReference type="Proteomes" id="UP000256970"/>
    </source>
</evidence>
<proteinExistence type="predicted"/>
<dbReference type="AlphaFoldDB" id="A0A383VUC9"/>
<dbReference type="InterPro" id="IPR013083">
    <property type="entry name" value="Znf_RING/FYVE/PHD"/>
</dbReference>
<evidence type="ECO:0000256" key="5">
    <source>
        <dbReference type="SAM" id="MobiDB-lite"/>
    </source>
</evidence>
<dbReference type="InterPro" id="IPR017907">
    <property type="entry name" value="Znf_RING_CS"/>
</dbReference>
<dbReference type="GO" id="GO:0008270">
    <property type="term" value="F:zinc ion binding"/>
    <property type="evidence" value="ECO:0007669"/>
    <property type="project" value="UniProtKB-KW"/>
</dbReference>
<dbReference type="PANTHER" id="PTHR46537:SF3">
    <property type="entry name" value="E3 UBIQUITIN-PROTEIN LIGASE RING1A"/>
    <property type="match status" value="1"/>
</dbReference>
<feature type="compositionally biased region" description="Polar residues" evidence="5">
    <location>
        <begin position="228"/>
        <end position="237"/>
    </location>
</feature>
<dbReference type="STRING" id="3088.A0A383VUC9"/>
<keyword evidence="8" id="KW-1185">Reference proteome</keyword>
<evidence type="ECO:0000259" key="6">
    <source>
        <dbReference type="PROSITE" id="PS50089"/>
    </source>
</evidence>
<evidence type="ECO:0000256" key="3">
    <source>
        <dbReference type="ARBA" id="ARBA00022833"/>
    </source>
</evidence>
<dbReference type="InterPro" id="IPR018957">
    <property type="entry name" value="Znf_C3HC4_RING-type"/>
</dbReference>
<feature type="compositionally biased region" description="Gly residues" evidence="5">
    <location>
        <begin position="274"/>
        <end position="283"/>
    </location>
</feature>
<keyword evidence="3" id="KW-0862">Zinc</keyword>
<dbReference type="EMBL" id="FNXT01000831">
    <property type="protein sequence ID" value="SZX68016.1"/>
    <property type="molecule type" value="Genomic_DNA"/>
</dbReference>
<dbReference type="PROSITE" id="PS50089">
    <property type="entry name" value="ZF_RING_2"/>
    <property type="match status" value="1"/>
</dbReference>
<protein>
    <recommendedName>
        <fullName evidence="6">RING-type domain-containing protein</fullName>
    </recommendedName>
</protein>
<dbReference type="PANTHER" id="PTHR46537">
    <property type="entry name" value="OS11G0578200 PROTEIN"/>
    <property type="match status" value="1"/>
</dbReference>
<feature type="domain" description="RING-type" evidence="6">
    <location>
        <begin position="52"/>
        <end position="99"/>
    </location>
</feature>
<evidence type="ECO:0000256" key="1">
    <source>
        <dbReference type="ARBA" id="ARBA00022723"/>
    </source>
</evidence>
<keyword evidence="1" id="KW-0479">Metal-binding</keyword>
<dbReference type="SUPFAM" id="SSF57850">
    <property type="entry name" value="RING/U-box"/>
    <property type="match status" value="1"/>
</dbReference>
<feature type="region of interest" description="Disordered" evidence="5">
    <location>
        <begin position="213"/>
        <end position="251"/>
    </location>
</feature>
<feature type="region of interest" description="Disordered" evidence="5">
    <location>
        <begin position="271"/>
        <end position="297"/>
    </location>
</feature>
<keyword evidence="2 4" id="KW-0863">Zinc-finger</keyword>
<reference evidence="7 8" key="1">
    <citation type="submission" date="2016-10" db="EMBL/GenBank/DDBJ databases">
        <authorList>
            <person name="Cai Z."/>
        </authorList>
    </citation>
    <scope>NUCLEOTIDE SEQUENCE [LARGE SCALE GENOMIC DNA]</scope>
</reference>
<dbReference type="CDD" id="cd16531">
    <property type="entry name" value="RING-HC_RING1-like"/>
    <property type="match status" value="1"/>
</dbReference>
<accession>A0A383VUC9</accession>
<evidence type="ECO:0000313" key="7">
    <source>
        <dbReference type="EMBL" id="SZX68016.1"/>
    </source>
</evidence>
<sequence>MAGKETAARAAQETDWHEEVERCSKMYSIDQWMQPRSMVQVQLAKLKEETRCPMCFGKIRSARISMVCLHRYCAKCIEQYLRAKVPGRHGDDKECPVCRAHLHSRRATKPDPMFDKIIKALYGDVDQYDAEEEELIAQDNKAHVAAWQAQLADMKARQAAAIAAARAASGTLPGSSSGLSPSAAGAAAAAAADGAQRPAGTFHHSSSGAAAGFAAASGGMGSRKRSLTDLQRQASARSSKHPRLAHDSLDDGDEEGAALLAAYVRAERAASGAGSRGGSGQLAGSGRLPSSKLGSPAGIKREASSLAIAAAAAAADASAGGKKKKKPSARQVAAQLLGVAARAAAAAAAPRQAACCLIHLLPANRQPGSSSAAAGSAATAAAGVPASREGRGRKQPSQQAQLAALRLQQQWQEGGQRYSAPDVDQPYLTCPMGLTVACLKQLLMQQLRQQGAAEWSGQQLGVVQLLLVQPAGADAEAAAVAEAAAAAAAAAAGVLSDALTVAQLYERWWGVGPEVQVQYRLLLN</sequence>
<name>A0A383VUC9_TETOB</name>
<dbReference type="Pfam" id="PF00097">
    <property type="entry name" value="zf-C3HC4"/>
    <property type="match status" value="1"/>
</dbReference>
<dbReference type="PROSITE" id="PS00518">
    <property type="entry name" value="ZF_RING_1"/>
    <property type="match status" value="1"/>
</dbReference>
<dbReference type="InterPro" id="IPR044592">
    <property type="entry name" value="RING1A/B"/>
</dbReference>
<evidence type="ECO:0000256" key="4">
    <source>
        <dbReference type="PROSITE-ProRule" id="PRU00175"/>
    </source>
</evidence>